<dbReference type="SUPFAM" id="SSF56235">
    <property type="entry name" value="N-terminal nucleophile aminohydrolases (Ntn hydrolases)"/>
    <property type="match status" value="1"/>
</dbReference>
<dbReference type="InterPro" id="IPR052896">
    <property type="entry name" value="GGT-like_enzyme"/>
</dbReference>
<dbReference type="PANTHER" id="PTHR43881:SF1">
    <property type="entry name" value="GAMMA-GLUTAMYLTRANSPEPTIDASE (AFU_ORTHOLOGUE AFUA_4G13580)"/>
    <property type="match status" value="1"/>
</dbReference>
<proteinExistence type="predicted"/>
<keyword evidence="2" id="KW-1185">Reference proteome</keyword>
<dbReference type="RefSeq" id="WP_037446729.1">
    <property type="nucleotide sequence ID" value="NZ_AVFL01000002.1"/>
</dbReference>
<name>W9HC44_9PROT</name>
<evidence type="ECO:0008006" key="3">
    <source>
        <dbReference type="Google" id="ProtNLM"/>
    </source>
</evidence>
<dbReference type="PANTHER" id="PTHR43881">
    <property type="entry name" value="GAMMA-GLUTAMYLTRANSPEPTIDASE (AFU_ORTHOLOGUE AFUA_4G13580)"/>
    <property type="match status" value="1"/>
</dbReference>
<sequence>MFVHRPILMSDAGIVVSGHHKASEAGAAVLKAGGNAMDAAIAASATLCVAIPHMNGLAGDAIALYHDAATKRVTAIDGSGRAPAAATPDAIRGAGHAAMPKRGPLTISVFGLVDAWESSLARFGTRSLPSLLEPAAALAASGVPVDLTFQTFLAGPVYAALAADFPALVALYGAPGQRPLGERVRNPALARTLRAIIDGGAETFYRGAIARALLADLSAAGAVMTAEDLAAHETGFADPLRVDFAGRRLHAAPPNSQGLALALLAGQYDRGRAASGRLSPMDPAEYLPIKETAFIHRARHTRDPDGPRPDSLLEADALDRMIAERSTATAPHRPAGDTSTMVVIDRWGNAVSWVQSLFEEFGSAVVSPETGLVAHNRLALQGIEPDAPWPLLPGKRPFHTLCPALLENEHGCEIAIATPGDHGQPQGIFQVLLRMFAEGHHIQAAIEAPRLRHDGGSTVMLEDRAPAAWADAIRAAGYDVSSVGPWSRLMGGVNAIQRRADGLLMAGADPRRASYAVTAD</sequence>
<evidence type="ECO:0000313" key="2">
    <source>
        <dbReference type="Proteomes" id="UP000019486"/>
    </source>
</evidence>
<dbReference type="AlphaFoldDB" id="W9HC44"/>
<dbReference type="Pfam" id="PF01019">
    <property type="entry name" value="G_glu_transpept"/>
    <property type="match status" value="1"/>
</dbReference>
<reference evidence="1 2" key="1">
    <citation type="submission" date="2013-08" db="EMBL/GenBank/DDBJ databases">
        <title>The genome sequence of Skermanella stibiiresistens.</title>
        <authorList>
            <person name="Zhu W."/>
            <person name="Wang G."/>
        </authorList>
    </citation>
    <scope>NUCLEOTIDE SEQUENCE [LARGE SCALE GENOMIC DNA]</scope>
    <source>
        <strain evidence="1 2">SB22</strain>
    </source>
</reference>
<dbReference type="InterPro" id="IPR029055">
    <property type="entry name" value="Ntn_hydrolases_N"/>
</dbReference>
<dbReference type="EMBL" id="AVFL01000002">
    <property type="protein sequence ID" value="EWY42296.1"/>
    <property type="molecule type" value="Genomic_DNA"/>
</dbReference>
<comment type="caution">
    <text evidence="1">The sequence shown here is derived from an EMBL/GenBank/DDBJ whole genome shotgun (WGS) entry which is preliminary data.</text>
</comment>
<dbReference type="PATRIC" id="fig|1385369.3.peg.560"/>
<dbReference type="Gene3D" id="3.60.20.40">
    <property type="match status" value="1"/>
</dbReference>
<dbReference type="OrthoDB" id="9781342at2"/>
<dbReference type="PRINTS" id="PR01210">
    <property type="entry name" value="GGTRANSPTASE"/>
</dbReference>
<dbReference type="Proteomes" id="UP000019486">
    <property type="component" value="Unassembled WGS sequence"/>
</dbReference>
<dbReference type="InterPro" id="IPR043137">
    <property type="entry name" value="GGT_ssub_C"/>
</dbReference>
<evidence type="ECO:0000313" key="1">
    <source>
        <dbReference type="EMBL" id="EWY42296.1"/>
    </source>
</evidence>
<accession>W9HC44</accession>
<dbReference type="STRING" id="1385369.N825_18160"/>
<protein>
    <recommendedName>
        <fullName evidence="3">Gamma-glutamyltransferase</fullName>
    </recommendedName>
</protein>
<gene>
    <name evidence="1" type="ORF">N825_18160</name>
</gene>
<organism evidence="1 2">
    <name type="scientific">Skermanella stibiiresistens SB22</name>
    <dbReference type="NCBI Taxonomy" id="1385369"/>
    <lineage>
        <taxon>Bacteria</taxon>
        <taxon>Pseudomonadati</taxon>
        <taxon>Pseudomonadota</taxon>
        <taxon>Alphaproteobacteria</taxon>
        <taxon>Rhodospirillales</taxon>
        <taxon>Azospirillaceae</taxon>
        <taxon>Skermanella</taxon>
    </lineage>
</organism>